<accession>A0ABT4RV94</accession>
<evidence type="ECO:0000313" key="2">
    <source>
        <dbReference type="EMBL" id="MDA0142456.1"/>
    </source>
</evidence>
<protein>
    <submittedName>
        <fullName evidence="2">Uncharacterized protein</fullName>
    </submittedName>
</protein>
<dbReference type="EMBL" id="JAPCID010000091">
    <property type="protein sequence ID" value="MDA0142456.1"/>
    <property type="molecule type" value="Genomic_DNA"/>
</dbReference>
<reference evidence="2" key="1">
    <citation type="submission" date="2022-10" db="EMBL/GenBank/DDBJ databases">
        <title>The WGS of Solirubrobacter sp. CPCC 204708.</title>
        <authorList>
            <person name="Jiang Z."/>
        </authorList>
    </citation>
    <scope>NUCLEOTIDE SEQUENCE</scope>
    <source>
        <strain evidence="2">CPCC 204708</strain>
    </source>
</reference>
<feature type="region of interest" description="Disordered" evidence="1">
    <location>
        <begin position="113"/>
        <end position="164"/>
    </location>
</feature>
<feature type="non-terminal residue" evidence="2">
    <location>
        <position position="164"/>
    </location>
</feature>
<evidence type="ECO:0000256" key="1">
    <source>
        <dbReference type="SAM" id="MobiDB-lite"/>
    </source>
</evidence>
<dbReference type="Proteomes" id="UP001147700">
    <property type="component" value="Unassembled WGS sequence"/>
</dbReference>
<comment type="caution">
    <text evidence="2">The sequence shown here is derived from an EMBL/GenBank/DDBJ whole genome shotgun (WGS) entry which is preliminary data.</text>
</comment>
<sequence>MAATPSEADVAARLIERLLADPGFRARFRRDPVGTCREAGLEQLAQEMSLGGGKAFHTLDIRESKSSLAGVMMAAAMEGVGIWHFSENVVPNLGELPGKVADVVSRVDLPAIPRIGGDGDAPPKPVAPAEPDAPPAARAGQDVPASDVPGGAGGPRVPGVAPPP</sequence>
<organism evidence="2 3">
    <name type="scientific">Solirubrobacter deserti</name>
    <dbReference type="NCBI Taxonomy" id="2282478"/>
    <lineage>
        <taxon>Bacteria</taxon>
        <taxon>Bacillati</taxon>
        <taxon>Actinomycetota</taxon>
        <taxon>Thermoleophilia</taxon>
        <taxon>Solirubrobacterales</taxon>
        <taxon>Solirubrobacteraceae</taxon>
        <taxon>Solirubrobacter</taxon>
    </lineage>
</organism>
<gene>
    <name evidence="2" type="ORF">OJ962_33540</name>
</gene>
<keyword evidence="3" id="KW-1185">Reference proteome</keyword>
<feature type="compositionally biased region" description="Pro residues" evidence="1">
    <location>
        <begin position="122"/>
        <end position="134"/>
    </location>
</feature>
<name>A0ABT4RV94_9ACTN</name>
<evidence type="ECO:0000313" key="3">
    <source>
        <dbReference type="Proteomes" id="UP001147700"/>
    </source>
</evidence>
<proteinExistence type="predicted"/>